<organism evidence="1 2">
    <name type="scientific">Porphyromonas endodontalis (strain ATCC 35406 / DSM 24491 / JCM 8526 / CCUG 16442 / BCRC 14492 / NCTC 13058 / HG 370)</name>
    <name type="common">Bacteroides endodontalis</name>
    <dbReference type="NCBI Taxonomy" id="553175"/>
    <lineage>
        <taxon>Bacteria</taxon>
        <taxon>Pseudomonadati</taxon>
        <taxon>Bacteroidota</taxon>
        <taxon>Bacteroidia</taxon>
        <taxon>Bacteroidales</taxon>
        <taxon>Porphyromonadaceae</taxon>
        <taxon>Porphyromonas</taxon>
    </lineage>
</organism>
<dbReference type="AlphaFoldDB" id="C3JC94"/>
<protein>
    <recommendedName>
        <fullName evidence="3">Lipoprotein</fullName>
    </recommendedName>
</protein>
<name>C3JC94_POREA</name>
<dbReference type="STRING" id="553175.POREN0001_0494"/>
<sequence length="236" mass="27093">MKKYKNTLTLGSVLLLFLLGISGCFEKPKYYPHFLTAFVEPNDFRLEAIDSDTKGRAIHPLLHEEKFVEICKIEMQGSRVEYNSYDRQNSKIVHFLSSIGDTCYFKHTQKGGRIISRHVGIISVPKEIKVTCNTAYDKDHEKGASLNDVAALSFLDNLSYIKRGYDDSFKFLAMLKMTDPMDLNRLLASHPWWILYIKEPPTAWMDKTITFTVSMTLSNGNTISRQVDIKFPLHSK</sequence>
<evidence type="ECO:0008006" key="3">
    <source>
        <dbReference type="Google" id="ProtNLM"/>
    </source>
</evidence>
<proteinExistence type="predicted"/>
<dbReference type="PROSITE" id="PS51257">
    <property type="entry name" value="PROKAR_LIPOPROTEIN"/>
    <property type="match status" value="1"/>
</dbReference>
<gene>
    <name evidence="1" type="ORF">POREN0001_0494</name>
</gene>
<reference evidence="1 2" key="1">
    <citation type="submission" date="2009-04" db="EMBL/GenBank/DDBJ databases">
        <authorList>
            <person name="Sebastian Y."/>
            <person name="Madupu R."/>
            <person name="Durkin A.S."/>
            <person name="Torralba M."/>
            <person name="Methe B."/>
            <person name="Sutton G.G."/>
            <person name="Strausberg R.L."/>
            <person name="Nelson K.E."/>
        </authorList>
    </citation>
    <scope>NUCLEOTIDE SEQUENCE [LARGE SCALE GENOMIC DNA]</scope>
    <source>
        <strain evidence="2">ATCC 35406 / BCRC 14492 / JCM 8526 / NCTC 13058 / HG 370</strain>
    </source>
</reference>
<evidence type="ECO:0000313" key="1">
    <source>
        <dbReference type="EMBL" id="EEN82253.1"/>
    </source>
</evidence>
<keyword evidence="2" id="KW-1185">Reference proteome</keyword>
<dbReference type="Proteomes" id="UP000004295">
    <property type="component" value="Unassembled WGS sequence"/>
</dbReference>
<comment type="caution">
    <text evidence="1">The sequence shown here is derived from an EMBL/GenBank/DDBJ whole genome shotgun (WGS) entry which is preliminary data.</text>
</comment>
<dbReference type="GeneID" id="93365732"/>
<accession>C3JC94</accession>
<evidence type="ECO:0000313" key="2">
    <source>
        <dbReference type="Proteomes" id="UP000004295"/>
    </source>
</evidence>
<dbReference type="EMBL" id="ACNN01000029">
    <property type="protein sequence ID" value="EEN82253.1"/>
    <property type="molecule type" value="Genomic_DNA"/>
</dbReference>
<dbReference type="RefSeq" id="WP_004334546.1">
    <property type="nucleotide sequence ID" value="NZ_ACNN01000029.1"/>
</dbReference>